<dbReference type="SMART" id="SM00448">
    <property type="entry name" value="REC"/>
    <property type="match status" value="1"/>
</dbReference>
<dbReference type="PANTHER" id="PTHR44591:SF3">
    <property type="entry name" value="RESPONSE REGULATORY DOMAIN-CONTAINING PROTEIN"/>
    <property type="match status" value="1"/>
</dbReference>
<reference evidence="8 9" key="1">
    <citation type="journal article" date="2016" name="Nat. Commun.">
        <title>Thousands of microbial genomes shed light on interconnected biogeochemical processes in an aquifer system.</title>
        <authorList>
            <person name="Anantharaman K."/>
            <person name="Brown C.T."/>
            <person name="Hug L.A."/>
            <person name="Sharon I."/>
            <person name="Castelle C.J."/>
            <person name="Probst A.J."/>
            <person name="Thomas B.C."/>
            <person name="Singh A."/>
            <person name="Wilkins M.J."/>
            <person name="Karaoz U."/>
            <person name="Brodie E.L."/>
            <person name="Williams K.H."/>
            <person name="Hubbard S.S."/>
            <person name="Banfield J.F."/>
        </authorList>
    </citation>
    <scope>NUCLEOTIDE SEQUENCE [LARGE SCALE GENOMIC DNA]</scope>
</reference>
<dbReference type="InterPro" id="IPR001789">
    <property type="entry name" value="Sig_transdc_resp-reg_receiver"/>
</dbReference>
<evidence type="ECO:0000256" key="6">
    <source>
        <dbReference type="PROSITE-ProRule" id="PRU00169"/>
    </source>
</evidence>
<evidence type="ECO:0000313" key="9">
    <source>
        <dbReference type="Proteomes" id="UP000177061"/>
    </source>
</evidence>
<organism evidence="8 9">
    <name type="scientific">Candidatus Portnoybacteria bacterium RIFCSPHIGHO2_12_FULL_38_9</name>
    <dbReference type="NCBI Taxonomy" id="1801997"/>
    <lineage>
        <taxon>Bacteria</taxon>
        <taxon>Candidatus Portnoyibacteriota</taxon>
    </lineage>
</organism>
<feature type="domain" description="Response regulatory" evidence="7">
    <location>
        <begin position="3"/>
        <end position="119"/>
    </location>
</feature>
<proteinExistence type="predicted"/>
<name>A0A1G2FEY3_9BACT</name>
<evidence type="ECO:0000256" key="3">
    <source>
        <dbReference type="ARBA" id="ARBA00023015"/>
    </source>
</evidence>
<dbReference type="GO" id="GO:0000160">
    <property type="term" value="P:phosphorelay signal transduction system"/>
    <property type="evidence" value="ECO:0007669"/>
    <property type="project" value="UniProtKB-KW"/>
</dbReference>
<dbReference type="EMBL" id="MHNB01000027">
    <property type="protein sequence ID" value="OGZ36362.1"/>
    <property type="molecule type" value="Genomic_DNA"/>
</dbReference>
<dbReference type="GO" id="GO:0003677">
    <property type="term" value="F:DNA binding"/>
    <property type="evidence" value="ECO:0007669"/>
    <property type="project" value="UniProtKB-KW"/>
</dbReference>
<dbReference type="FunFam" id="3.40.50.2300:FF:000001">
    <property type="entry name" value="DNA-binding response regulator PhoB"/>
    <property type="match status" value="1"/>
</dbReference>
<accession>A0A1G2FEY3</accession>
<dbReference type="Proteomes" id="UP000177061">
    <property type="component" value="Unassembled WGS sequence"/>
</dbReference>
<comment type="caution">
    <text evidence="8">The sequence shown here is derived from an EMBL/GenBank/DDBJ whole genome shotgun (WGS) entry which is preliminary data.</text>
</comment>
<dbReference type="InterPro" id="IPR050595">
    <property type="entry name" value="Bact_response_regulator"/>
</dbReference>
<protein>
    <recommendedName>
        <fullName evidence="7">Response regulatory domain-containing protein</fullName>
    </recommendedName>
</protein>
<dbReference type="PANTHER" id="PTHR44591">
    <property type="entry name" value="STRESS RESPONSE REGULATOR PROTEIN 1"/>
    <property type="match status" value="1"/>
</dbReference>
<keyword evidence="5" id="KW-0804">Transcription</keyword>
<dbReference type="Gene3D" id="3.40.50.2300">
    <property type="match status" value="1"/>
</dbReference>
<dbReference type="CDD" id="cd17574">
    <property type="entry name" value="REC_OmpR"/>
    <property type="match status" value="1"/>
</dbReference>
<evidence type="ECO:0000256" key="2">
    <source>
        <dbReference type="ARBA" id="ARBA00023012"/>
    </source>
</evidence>
<evidence type="ECO:0000313" key="8">
    <source>
        <dbReference type="EMBL" id="OGZ36362.1"/>
    </source>
</evidence>
<dbReference type="AlphaFoldDB" id="A0A1G2FEY3"/>
<dbReference type="STRING" id="1801997.A3J64_01815"/>
<dbReference type="PROSITE" id="PS50110">
    <property type="entry name" value="RESPONSE_REGULATORY"/>
    <property type="match status" value="1"/>
</dbReference>
<evidence type="ECO:0000256" key="4">
    <source>
        <dbReference type="ARBA" id="ARBA00023125"/>
    </source>
</evidence>
<keyword evidence="4" id="KW-0238">DNA-binding</keyword>
<feature type="modified residue" description="4-aspartylphosphate" evidence="6">
    <location>
        <position position="52"/>
    </location>
</feature>
<gene>
    <name evidence="8" type="ORF">A3J64_01815</name>
</gene>
<keyword evidence="1 6" id="KW-0597">Phosphoprotein</keyword>
<keyword evidence="3" id="KW-0805">Transcription regulation</keyword>
<evidence type="ECO:0000256" key="1">
    <source>
        <dbReference type="ARBA" id="ARBA00022553"/>
    </source>
</evidence>
<evidence type="ECO:0000256" key="5">
    <source>
        <dbReference type="ARBA" id="ARBA00023163"/>
    </source>
</evidence>
<evidence type="ECO:0000259" key="7">
    <source>
        <dbReference type="PROSITE" id="PS50110"/>
    </source>
</evidence>
<dbReference type="Pfam" id="PF00072">
    <property type="entry name" value="Response_reg"/>
    <property type="match status" value="1"/>
</dbReference>
<dbReference type="SUPFAM" id="SSF52172">
    <property type="entry name" value="CheY-like"/>
    <property type="match status" value="1"/>
</dbReference>
<dbReference type="InterPro" id="IPR011006">
    <property type="entry name" value="CheY-like_superfamily"/>
</dbReference>
<sequence>MSKILIIEDDPFLNEMYVTKFTQANFEVEVAIDGQEGLQKIEKNKPDLILLDIVLPKMDGFEILEKIKNNPQLKKIPVVLLTNLGQRNEVEKGLSLGADEYIIKAHFTPTAVVAKVKEILAKK</sequence>
<keyword evidence="2" id="KW-0902">Two-component regulatory system</keyword>